<reference evidence="1 2" key="1">
    <citation type="submission" date="2015-08" db="EMBL/GenBank/DDBJ databases">
        <title>Next Generation Sequencing and Analysis of the Genome of Puccinia sorghi L Schw, the Causal Agent of Maize Common Rust.</title>
        <authorList>
            <person name="Rochi L."/>
            <person name="Burguener G."/>
            <person name="Darino M."/>
            <person name="Turjanski A."/>
            <person name="Kreff E."/>
            <person name="Dieguez M.J."/>
            <person name="Sacco F."/>
        </authorList>
    </citation>
    <scope>NUCLEOTIDE SEQUENCE [LARGE SCALE GENOMIC DNA]</scope>
    <source>
        <strain evidence="1 2">RO10H11247</strain>
    </source>
</reference>
<sequence length="65" mass="7427">MPAIPTPIRHEFRPALKAYLRANIWLILLREDLECYGQQMAQNMHSSKSPFALIKVSFSFTTSCG</sequence>
<dbReference type="EMBL" id="LAVV01009365">
    <property type="protein sequence ID" value="KNZ50710.1"/>
    <property type="molecule type" value="Genomic_DNA"/>
</dbReference>
<accession>A0A0L6US78</accession>
<dbReference type="Proteomes" id="UP000037035">
    <property type="component" value="Unassembled WGS sequence"/>
</dbReference>
<proteinExistence type="predicted"/>
<organism evidence="1 2">
    <name type="scientific">Puccinia sorghi</name>
    <dbReference type="NCBI Taxonomy" id="27349"/>
    <lineage>
        <taxon>Eukaryota</taxon>
        <taxon>Fungi</taxon>
        <taxon>Dikarya</taxon>
        <taxon>Basidiomycota</taxon>
        <taxon>Pucciniomycotina</taxon>
        <taxon>Pucciniomycetes</taxon>
        <taxon>Pucciniales</taxon>
        <taxon>Pucciniaceae</taxon>
        <taxon>Puccinia</taxon>
    </lineage>
</organism>
<evidence type="ECO:0000313" key="1">
    <source>
        <dbReference type="EMBL" id="KNZ50710.1"/>
    </source>
</evidence>
<evidence type="ECO:0000313" key="2">
    <source>
        <dbReference type="Proteomes" id="UP000037035"/>
    </source>
</evidence>
<gene>
    <name evidence="1" type="ORF">VP01_4277g2</name>
</gene>
<keyword evidence="2" id="KW-1185">Reference proteome</keyword>
<dbReference type="VEuPathDB" id="FungiDB:VP01_4277g2"/>
<dbReference type="AlphaFoldDB" id="A0A0L6US78"/>
<protein>
    <submittedName>
        <fullName evidence="1">Uncharacterized protein</fullName>
    </submittedName>
</protein>
<name>A0A0L6US78_9BASI</name>
<dbReference type="OrthoDB" id="2511267at2759"/>
<comment type="caution">
    <text evidence="1">The sequence shown here is derived from an EMBL/GenBank/DDBJ whole genome shotgun (WGS) entry which is preliminary data.</text>
</comment>